<reference evidence="1 2" key="1">
    <citation type="submission" date="2020-02" db="EMBL/GenBank/DDBJ databases">
        <authorList>
            <person name="Zheng R.K."/>
            <person name="Sun C.M."/>
        </authorList>
    </citation>
    <scope>NUCLEOTIDE SEQUENCE [LARGE SCALE GENOMIC DNA]</scope>
    <source>
        <strain evidence="2">zrk23</strain>
    </source>
</reference>
<sequence length="212" mass="23409">MLPSLIVVDDFLQDPHSVRRRALALDYDPKFKRGNYPGLMSTTPLDVRGMEQAVSQRVGVPLIPAKGTMHGHCRLTLAGDSGRSGVHIDPASYSGILYLTLPEHCRGGTDFFRHRPTGLDRVPQSERELAPTGYTDINRLIEQVVNGDTLKPARWEKTMTVPMRFNRLLLFSPWMFHNAAKGFGKGPEDGRLVQTLFFAPGNRPAGSGVEGG</sequence>
<keyword evidence="2" id="KW-1185">Reference proteome</keyword>
<dbReference type="EMBL" id="CP049109">
    <property type="protein sequence ID" value="QIG78688.1"/>
    <property type="molecule type" value="Genomic_DNA"/>
</dbReference>
<dbReference type="AlphaFoldDB" id="A0A6G6Y1U1"/>
<accession>A0A6G6Y1U1</accession>
<proteinExistence type="predicted"/>
<dbReference type="Pfam" id="PF20043">
    <property type="entry name" value="DUF6445"/>
    <property type="match status" value="1"/>
</dbReference>
<dbReference type="Proteomes" id="UP000501568">
    <property type="component" value="Chromosome"/>
</dbReference>
<dbReference type="RefSeq" id="WP_165325686.1">
    <property type="nucleotide sequence ID" value="NZ_CP049109.1"/>
</dbReference>
<evidence type="ECO:0000313" key="2">
    <source>
        <dbReference type="Proteomes" id="UP000501568"/>
    </source>
</evidence>
<dbReference type="InterPro" id="IPR045617">
    <property type="entry name" value="DUF6445"/>
</dbReference>
<gene>
    <name evidence="1" type="ORF">G5C33_02055</name>
</gene>
<protein>
    <submittedName>
        <fullName evidence="1">Uncharacterized protein</fullName>
    </submittedName>
</protein>
<organism evidence="1 2">
    <name type="scientific">Stakelama tenebrarum</name>
    <dbReference type="NCBI Taxonomy" id="2711215"/>
    <lineage>
        <taxon>Bacteria</taxon>
        <taxon>Pseudomonadati</taxon>
        <taxon>Pseudomonadota</taxon>
        <taxon>Alphaproteobacteria</taxon>
        <taxon>Sphingomonadales</taxon>
        <taxon>Sphingomonadaceae</taxon>
        <taxon>Stakelama</taxon>
    </lineage>
</organism>
<dbReference type="KEGG" id="spzr:G5C33_02055"/>
<name>A0A6G6Y1U1_9SPHN</name>
<evidence type="ECO:0000313" key="1">
    <source>
        <dbReference type="EMBL" id="QIG78688.1"/>
    </source>
</evidence>